<keyword evidence="2" id="KW-1185">Reference proteome</keyword>
<evidence type="ECO:0000313" key="2">
    <source>
        <dbReference type="Proteomes" id="UP000003919"/>
    </source>
</evidence>
<dbReference type="PROSITE" id="PS51257">
    <property type="entry name" value="PROKAR_LIPOPROTEIN"/>
    <property type="match status" value="1"/>
</dbReference>
<evidence type="ECO:0008006" key="3">
    <source>
        <dbReference type="Google" id="ProtNLM"/>
    </source>
</evidence>
<accession>A3HXI9</accession>
<reference evidence="1 2" key="1">
    <citation type="journal article" date="2011" name="J. Bacteriol.">
        <title>Complete genome sequence of Algoriphagus sp. PR1, bacterial prey of a colony-forming choanoflagellate.</title>
        <authorList>
            <person name="Alegado R.A."/>
            <person name="Ferriera S."/>
            <person name="Nusbaum C."/>
            <person name="Young S.K."/>
            <person name="Zeng Q."/>
            <person name="Imamovic A."/>
            <person name="Fairclough S.R."/>
            <person name="King N."/>
        </authorList>
    </citation>
    <scope>NUCLEOTIDE SEQUENCE [LARGE SCALE GENOMIC DNA]</scope>
    <source>
        <strain evidence="1 2">PR1</strain>
    </source>
</reference>
<dbReference type="STRING" id="388413.ALPR1_19788"/>
<dbReference type="OrthoDB" id="816978at2"/>
<dbReference type="AlphaFoldDB" id="A3HXI9"/>
<dbReference type="HOGENOM" id="CLU_730839_0_0_10"/>
<dbReference type="EMBL" id="AAXU02000001">
    <property type="protein sequence ID" value="EAZ81312.1"/>
    <property type="molecule type" value="Genomic_DNA"/>
</dbReference>
<protein>
    <recommendedName>
        <fullName evidence="3">Lipoprotein</fullName>
    </recommendedName>
</protein>
<dbReference type="Proteomes" id="UP000003919">
    <property type="component" value="Chromosome"/>
</dbReference>
<comment type="caution">
    <text evidence="1">The sequence shown here is derived from an EMBL/GenBank/DDBJ whole genome shotgun (WGS) entry which is preliminary data.</text>
</comment>
<dbReference type="RefSeq" id="WP_008203076.1">
    <property type="nucleotide sequence ID" value="NZ_CM001023.1"/>
</dbReference>
<dbReference type="Pfam" id="PF17170">
    <property type="entry name" value="DUF5128"/>
    <property type="match status" value="1"/>
</dbReference>
<proteinExistence type="predicted"/>
<dbReference type="EMBL" id="CM001023">
    <property type="protein sequence ID" value="EAZ81312.1"/>
    <property type="molecule type" value="Genomic_DNA"/>
</dbReference>
<organism evidence="1 2">
    <name type="scientific">Algoriphagus machipongonensis</name>
    <dbReference type="NCBI Taxonomy" id="388413"/>
    <lineage>
        <taxon>Bacteria</taxon>
        <taxon>Pseudomonadati</taxon>
        <taxon>Bacteroidota</taxon>
        <taxon>Cytophagia</taxon>
        <taxon>Cytophagales</taxon>
        <taxon>Cyclobacteriaceae</taxon>
        <taxon>Algoriphagus</taxon>
    </lineage>
</organism>
<name>A3HXI9_9BACT</name>
<gene>
    <name evidence="1" type="ORF">ALPR1_19788</name>
</gene>
<evidence type="ECO:0000313" key="1">
    <source>
        <dbReference type="EMBL" id="EAZ81312.1"/>
    </source>
</evidence>
<sequence>MKKLQFFILVIFISSCQKPKQEGIITIPTESAKEKNVSNLVEEVSFYPLFGELGQVPYGVEKIVLTEELILLGDFNFSQSLFAFNRANGKAITVPIQKGEGPMEVREVDDFWVDGDLIYVLDGIGRKILPISYSNLELILKTPIQLEIPVRRFAKTKDGFVGLTGGGQENELAFFDQNGKLISTHFPHSISYLMLPLNPFQKIPKADGFQIVFHSNFDPVFYDVGEGFLATYDTLRYKGEAIKVPEKTDFVMDLEGFEQYRGTLKDQPSLFMVFESSADQSILLYSLKNETNFALFWGDQHISYPSKNLINDLTFDYNIGMPIAMGASESKFLTTIHKEHVNQEDPEFEGSKLQKAILSNPEVEVFLMEFRLKTNTKL</sequence>